<protein>
    <submittedName>
        <fullName evidence="1">Uncharacterized protein</fullName>
    </submittedName>
</protein>
<name>A0A2K3PES1_TRIPR</name>
<sequence length="120" mass="13811">MDSFSGVIHPSRMQHTTIYYSLYCIFQVCKFLLFPYHDKSLWNNSDEKRKKALRDTMRSFFKSAPILSVNFNGRYLHVKAVKMGQLVWPAPPSPLKHSALPAKIPFKKRANLQHGTTGSL</sequence>
<evidence type="ECO:0000313" key="2">
    <source>
        <dbReference type="Proteomes" id="UP000236291"/>
    </source>
</evidence>
<dbReference type="EMBL" id="ASHM01006352">
    <property type="protein sequence ID" value="PNY13792.1"/>
    <property type="molecule type" value="Genomic_DNA"/>
</dbReference>
<reference evidence="1 2" key="1">
    <citation type="journal article" date="2014" name="Am. J. Bot.">
        <title>Genome assembly and annotation for red clover (Trifolium pratense; Fabaceae).</title>
        <authorList>
            <person name="Istvanek J."/>
            <person name="Jaros M."/>
            <person name="Krenek A."/>
            <person name="Repkova J."/>
        </authorList>
    </citation>
    <scope>NUCLEOTIDE SEQUENCE [LARGE SCALE GENOMIC DNA]</scope>
    <source>
        <strain evidence="2">cv. Tatra</strain>
        <tissue evidence="1">Young leaves</tissue>
    </source>
</reference>
<accession>A0A2K3PES1</accession>
<dbReference type="AlphaFoldDB" id="A0A2K3PES1"/>
<gene>
    <name evidence="1" type="ORF">L195_g010458</name>
</gene>
<reference evidence="1 2" key="2">
    <citation type="journal article" date="2017" name="Front. Plant Sci.">
        <title>Gene Classification and Mining of Molecular Markers Useful in Red Clover (Trifolium pratense) Breeding.</title>
        <authorList>
            <person name="Istvanek J."/>
            <person name="Dluhosova J."/>
            <person name="Dluhos P."/>
            <person name="Patkova L."/>
            <person name="Nedelnik J."/>
            <person name="Repkova J."/>
        </authorList>
    </citation>
    <scope>NUCLEOTIDE SEQUENCE [LARGE SCALE GENOMIC DNA]</scope>
    <source>
        <strain evidence="2">cv. Tatra</strain>
        <tissue evidence="1">Young leaves</tissue>
    </source>
</reference>
<dbReference type="Proteomes" id="UP000236291">
    <property type="component" value="Unassembled WGS sequence"/>
</dbReference>
<organism evidence="1 2">
    <name type="scientific">Trifolium pratense</name>
    <name type="common">Red clover</name>
    <dbReference type="NCBI Taxonomy" id="57577"/>
    <lineage>
        <taxon>Eukaryota</taxon>
        <taxon>Viridiplantae</taxon>
        <taxon>Streptophyta</taxon>
        <taxon>Embryophyta</taxon>
        <taxon>Tracheophyta</taxon>
        <taxon>Spermatophyta</taxon>
        <taxon>Magnoliopsida</taxon>
        <taxon>eudicotyledons</taxon>
        <taxon>Gunneridae</taxon>
        <taxon>Pentapetalae</taxon>
        <taxon>rosids</taxon>
        <taxon>fabids</taxon>
        <taxon>Fabales</taxon>
        <taxon>Fabaceae</taxon>
        <taxon>Papilionoideae</taxon>
        <taxon>50 kb inversion clade</taxon>
        <taxon>NPAAA clade</taxon>
        <taxon>Hologalegina</taxon>
        <taxon>IRL clade</taxon>
        <taxon>Trifolieae</taxon>
        <taxon>Trifolium</taxon>
    </lineage>
</organism>
<proteinExistence type="predicted"/>
<comment type="caution">
    <text evidence="1">The sequence shown here is derived from an EMBL/GenBank/DDBJ whole genome shotgun (WGS) entry which is preliminary data.</text>
</comment>
<evidence type="ECO:0000313" key="1">
    <source>
        <dbReference type="EMBL" id="PNY13792.1"/>
    </source>
</evidence>